<dbReference type="AlphaFoldDB" id="A0A9W3XM99"/>
<reference evidence="1 2" key="1">
    <citation type="submission" date="2017-03" db="EMBL/GenBank/DDBJ databases">
        <title>Complete genome sequence of Bacillus thuringiensis L-7601, a novel melanin producing strain.</title>
        <authorList>
            <person name="Cai J."/>
            <person name="Cao Z."/>
            <person name="Tan T."/>
        </authorList>
    </citation>
    <scope>NUCLEOTIDE SEQUENCE [LARGE SCALE GENOMIC DNA]</scope>
    <source>
        <strain evidence="1 2">L-7601</strain>
        <plasmid evidence="1 2">unnamed3</plasmid>
    </source>
</reference>
<keyword evidence="1" id="KW-0614">Plasmid</keyword>
<evidence type="ECO:0000313" key="1">
    <source>
        <dbReference type="EMBL" id="AQY42567.1"/>
    </source>
</evidence>
<dbReference type="Proteomes" id="UP000191057">
    <property type="component" value="Plasmid unnamed3"/>
</dbReference>
<dbReference type="RefSeq" id="WP_079246561.1">
    <property type="nucleotide sequence ID" value="NZ_JARSYF010000075.1"/>
</dbReference>
<evidence type="ECO:0000313" key="2">
    <source>
        <dbReference type="Proteomes" id="UP000191057"/>
    </source>
</evidence>
<gene>
    <name evidence="1" type="ORF">B4918_32260</name>
</gene>
<sequence length="188" mass="20989">MKIFKFSIVGESVYHMYVNVDNQFSEHIIKADKETWDVASYRFKDNEIVEQFTNLGSGWKIGENNLAIKLNDPKTIREEVDSLTSSNNLVRKALIFVPKGNSFVNRTYLNETKQVFDNDFIPEIKRGGLIAWPAECGFHPLTVTCSCKGAFGGGSCTSPTCNVVLGFCQSNTECKKTDMTSICSCQAD</sequence>
<dbReference type="EMBL" id="CP020005">
    <property type="protein sequence ID" value="AQY42567.1"/>
    <property type="molecule type" value="Genomic_DNA"/>
</dbReference>
<name>A0A9W3XM99_BACTU</name>
<geneLocation type="plasmid" evidence="1 2">
    <name>unnamed3</name>
</geneLocation>
<accession>A0A9W3XM99</accession>
<organism evidence="1 2">
    <name type="scientific">Bacillus thuringiensis</name>
    <dbReference type="NCBI Taxonomy" id="1428"/>
    <lineage>
        <taxon>Bacteria</taxon>
        <taxon>Bacillati</taxon>
        <taxon>Bacillota</taxon>
        <taxon>Bacilli</taxon>
        <taxon>Bacillales</taxon>
        <taxon>Bacillaceae</taxon>
        <taxon>Bacillus</taxon>
        <taxon>Bacillus cereus group</taxon>
    </lineage>
</organism>
<protein>
    <submittedName>
        <fullName evidence="1">Uncharacterized protein</fullName>
    </submittedName>
</protein>
<proteinExistence type="predicted"/>